<dbReference type="Pfam" id="PF26002">
    <property type="entry name" value="Beta-barrel_AprE"/>
    <property type="match status" value="1"/>
</dbReference>
<dbReference type="RefSeq" id="WP_007799060.1">
    <property type="nucleotide sequence ID" value="NZ_DS022276.1"/>
</dbReference>
<keyword evidence="13" id="KW-1185">Reference proteome</keyword>
<keyword evidence="6 9" id="KW-0812">Transmembrane</keyword>
<evidence type="ECO:0000256" key="7">
    <source>
        <dbReference type="ARBA" id="ARBA00022989"/>
    </source>
</evidence>
<dbReference type="eggNOG" id="COG0845">
    <property type="taxonomic scope" value="Bacteria"/>
</dbReference>
<dbReference type="Pfam" id="PF25994">
    <property type="entry name" value="HH_AprE"/>
    <property type="match status" value="1"/>
</dbReference>
<keyword evidence="4 9" id="KW-1003">Cell membrane</keyword>
<dbReference type="OrthoDB" id="9810980at2"/>
<dbReference type="Gene3D" id="2.40.30.170">
    <property type="match status" value="1"/>
</dbReference>
<evidence type="ECO:0000256" key="9">
    <source>
        <dbReference type="RuleBase" id="RU365093"/>
    </source>
</evidence>
<dbReference type="AlphaFoldDB" id="Q0FT75"/>
<keyword evidence="8 9" id="KW-0472">Membrane</keyword>
<sequence length="460" mass="50501">MTDRPKPDPSERFELNDAPVARLARIASLVVLLCVALLIGWMVVTPVDEIVRARGEVQPESSTQRLQSEFGGAVGAVHVTLGDSVEAGQLIVEFNAAELVSQLREARSHAFALALESERLTALVEERVPDFTPIRSRAIAPDFPSLPQVPSERPLGLPEDDVDAAIARETAVFEARKAYLDTARKLVRQQESSARAELGAIASEWPTVQRQRMVASERIETLQDLVDRSLAPRADLVDAIQTQADYDFQLSELTGRTAVLQARIAELEQRLAEVDVGEADSASARISAVNSELFEVAERIARLIRRLAQTEFRTPVAGIVQSLPETVVGRFIEPGGLVAEIVPRDVKLRFEGEISPRDVGFVTIGQPVRLKVDAFDFSRFGALEGKVTEVSPTTVLDDQGAPHYKVLVALPRHYLGNDPQRFTLLPGMTAEADITTGSKTVFAYLWKPIFTNLDLALSER</sequence>
<evidence type="ECO:0000259" key="10">
    <source>
        <dbReference type="Pfam" id="PF25994"/>
    </source>
</evidence>
<dbReference type="GO" id="GO:0015031">
    <property type="term" value="P:protein transport"/>
    <property type="evidence" value="ECO:0007669"/>
    <property type="project" value="InterPro"/>
</dbReference>
<organism evidence="12 13">
    <name type="scientific">Salipiger bermudensis (strain DSM 26914 / JCM 13377 / KCTC 12554 / HTCC2601)</name>
    <name type="common">Pelagibaca bermudensis</name>
    <dbReference type="NCBI Taxonomy" id="314265"/>
    <lineage>
        <taxon>Bacteria</taxon>
        <taxon>Pseudomonadati</taxon>
        <taxon>Pseudomonadota</taxon>
        <taxon>Alphaproteobacteria</taxon>
        <taxon>Rhodobacterales</taxon>
        <taxon>Roseobacteraceae</taxon>
        <taxon>Salipiger</taxon>
    </lineage>
</organism>
<comment type="caution">
    <text evidence="12">The sequence shown here is derived from an EMBL/GenBank/DDBJ whole genome shotgun (WGS) entry which is preliminary data.</text>
</comment>
<reference evidence="12 13" key="1">
    <citation type="journal article" date="2010" name="J. Bacteriol.">
        <title>Genome sequences of Pelagibaca bermudensis HTCC2601T and Maritimibacter alkaliphilus HTCC2654T, the type strains of two marine Roseobacter genera.</title>
        <authorList>
            <person name="Thrash J.C."/>
            <person name="Cho J.C."/>
            <person name="Ferriera S."/>
            <person name="Johnson J."/>
            <person name="Vergin K.L."/>
            <person name="Giovannoni S.J."/>
        </authorList>
    </citation>
    <scope>NUCLEOTIDE SEQUENCE [LARGE SCALE GENOMIC DNA]</scope>
    <source>
        <strain evidence="13">DSM 26914 / JCM 13377 / KCTC 12554 / HTCC2601</strain>
    </source>
</reference>
<comment type="subcellular location">
    <subcellularLocation>
        <location evidence="1 9">Cell inner membrane</location>
        <topology evidence="1 9">Single-pass membrane protein</topology>
    </subcellularLocation>
</comment>
<dbReference type="PANTHER" id="PTHR30386:SF26">
    <property type="entry name" value="TRANSPORT PROTEIN COMB"/>
    <property type="match status" value="1"/>
</dbReference>
<evidence type="ECO:0000256" key="4">
    <source>
        <dbReference type="ARBA" id="ARBA00022475"/>
    </source>
</evidence>
<evidence type="ECO:0000256" key="5">
    <source>
        <dbReference type="ARBA" id="ARBA00022519"/>
    </source>
</evidence>
<dbReference type="GO" id="GO:0005886">
    <property type="term" value="C:plasma membrane"/>
    <property type="evidence" value="ECO:0007669"/>
    <property type="project" value="UniProtKB-SubCell"/>
</dbReference>
<name>Q0FT75_SALBH</name>
<dbReference type="InterPro" id="IPR050739">
    <property type="entry name" value="MFP"/>
</dbReference>
<dbReference type="InterPro" id="IPR058982">
    <property type="entry name" value="Beta-barrel_AprE"/>
</dbReference>
<dbReference type="STRING" id="314265.R2601_20821"/>
<evidence type="ECO:0000256" key="2">
    <source>
        <dbReference type="ARBA" id="ARBA00009477"/>
    </source>
</evidence>
<dbReference type="PANTHER" id="PTHR30386">
    <property type="entry name" value="MEMBRANE FUSION SUBUNIT OF EMRAB-TOLC MULTIDRUG EFFLUX PUMP"/>
    <property type="match status" value="1"/>
</dbReference>
<evidence type="ECO:0000259" key="11">
    <source>
        <dbReference type="Pfam" id="PF26002"/>
    </source>
</evidence>
<feature type="domain" description="AprE-like beta-barrel" evidence="11">
    <location>
        <begin position="350"/>
        <end position="437"/>
    </location>
</feature>
<dbReference type="InterPro" id="IPR058781">
    <property type="entry name" value="HH_AprE-like"/>
</dbReference>
<evidence type="ECO:0000313" key="12">
    <source>
        <dbReference type="EMBL" id="EAU47294.1"/>
    </source>
</evidence>
<comment type="similarity">
    <text evidence="2 9">Belongs to the membrane fusion protein (MFP) (TC 8.A.1) family.</text>
</comment>
<evidence type="ECO:0000256" key="3">
    <source>
        <dbReference type="ARBA" id="ARBA00022448"/>
    </source>
</evidence>
<dbReference type="HOGENOM" id="CLU_023976_8_1_5"/>
<feature type="transmembrane region" description="Helical" evidence="9">
    <location>
        <begin position="20"/>
        <end position="44"/>
    </location>
</feature>
<dbReference type="NCBIfam" id="TIGR01843">
    <property type="entry name" value="type_I_hlyD"/>
    <property type="match status" value="1"/>
</dbReference>
<accession>Q0FT75</accession>
<keyword evidence="3 9" id="KW-0813">Transport</keyword>
<protein>
    <recommendedName>
        <fullName evidence="9">Membrane fusion protein (MFP) family protein</fullName>
    </recommendedName>
</protein>
<feature type="domain" description="AprE-like long alpha-helical hairpin" evidence="10">
    <location>
        <begin position="102"/>
        <end position="302"/>
    </location>
</feature>
<evidence type="ECO:0000313" key="13">
    <source>
        <dbReference type="Proteomes" id="UP000006230"/>
    </source>
</evidence>
<dbReference type="Proteomes" id="UP000006230">
    <property type="component" value="Unassembled WGS sequence"/>
</dbReference>
<keyword evidence="5 9" id="KW-0997">Cell inner membrane</keyword>
<evidence type="ECO:0000256" key="8">
    <source>
        <dbReference type="ARBA" id="ARBA00023136"/>
    </source>
</evidence>
<evidence type="ECO:0000256" key="6">
    <source>
        <dbReference type="ARBA" id="ARBA00022692"/>
    </source>
</evidence>
<dbReference type="PRINTS" id="PR01490">
    <property type="entry name" value="RTXTOXIND"/>
</dbReference>
<gene>
    <name evidence="12" type="ORF">R2601_20821</name>
</gene>
<keyword evidence="7 9" id="KW-1133">Transmembrane helix</keyword>
<dbReference type="InterPro" id="IPR010129">
    <property type="entry name" value="T1SS_HlyD"/>
</dbReference>
<proteinExistence type="inferred from homology"/>
<dbReference type="EMBL" id="AATQ01000007">
    <property type="protein sequence ID" value="EAU47294.1"/>
    <property type="molecule type" value="Genomic_DNA"/>
</dbReference>
<evidence type="ECO:0000256" key="1">
    <source>
        <dbReference type="ARBA" id="ARBA00004377"/>
    </source>
</evidence>